<dbReference type="GO" id="GO:0004559">
    <property type="term" value="F:alpha-mannosidase activity"/>
    <property type="evidence" value="ECO:0007669"/>
    <property type="project" value="InterPro"/>
</dbReference>
<dbReference type="InterPro" id="IPR041147">
    <property type="entry name" value="GH38_C"/>
</dbReference>
<keyword evidence="4" id="KW-0326">Glycosidase</keyword>
<dbReference type="Pfam" id="PF09261">
    <property type="entry name" value="Alpha-mann_mid"/>
    <property type="match status" value="1"/>
</dbReference>
<dbReference type="SMART" id="SM00872">
    <property type="entry name" value="Alpha-mann_mid"/>
    <property type="match status" value="1"/>
</dbReference>
<evidence type="ECO:0000313" key="7">
    <source>
        <dbReference type="Proteomes" id="UP000608662"/>
    </source>
</evidence>
<accession>A0A847UFA8</accession>
<dbReference type="InterPro" id="IPR028995">
    <property type="entry name" value="Glyco_hydro_57/38_cen_sf"/>
</dbReference>
<proteinExistence type="inferred from homology"/>
<sequence length="1065" mass="118716">MRDTSSAKRADETEERLQRLRVAQRSEIDTISHHETRAFLTPEQARERSFEPCSVGVTWERGRETEPDDRRDADADVLTGQVSEEQAVGRNVWFRLQCTVPESMAGLPVYLRFVAEPLYGSSHHGDPRVESLCFRDGTPVKSFDNGHDSYKLVDEAAGGESFDLLVEAGTTTLWGNLGVDEFTLETAELYAERPAVADLHRHVSICNDLREQYDEDSPNHGRLLDALVAASHTFAFDADSEAEYRESARAAIEELEAVETELTSDLTGQQLTAVGHAHLDLAWHWPWSETVRKCGRSFSNVLTLMDDYPEFTFMQSQPHLYEWIRDRYPEQFDQIDRRIDDGQWQPEGALWVESDINNAGEEALARQYLLGKRYFREEFDVDPEVTFIPDVFGYSAGLPGIAQAADCPYFLTQKMSWSEINDFPHSTFRWAGIDGSEVLAHFPPGDTYNGQMDVEEITHSVYNDAQNATTTDRAYLFGWGDGGGGPTREMIEKGQVVDDIEALPDVEHGSLAGLFDRLERNYDDYPVWNGELYLEKHRGTLTSQAQTKRNNRKGEYALREAELWCSLALATADFDYPHERLQDAWKVLLFNQFHDILPGSSQTDVYADADRDYERVFETAADARAAALDALLGEPADSDRLAVTNPLSWAHESVATVPAEDVSGDADDLVGTADGDDLAVQSTTAGVGDDTADVVLVETPELPAMGATTLSLEDAAEPVTTPFEVSTDRLSNGLVTVSFESDGTVSVYDEEHDRAVLDEPGNRLMLYRDQPRYFEAWDIEEDVYEVGDQLPAPGTTVVEDGPVRATVRQRRSFGDSALVQEISLYRDSRRVEFRTEVDWQEEEKLLKAHFPAGVSATSATYDTHFGHHERDTHSNTSWDAARWEEAGGQWVDVSETDYGVALLNDCKYGVNVDGTDISLSLLRAPNHPDPEADRGTHEFTYTLLAHEDGPAQAGVDRAAGELNATTRARPVDEAAAVAPVTVGDEDVVVSAIKRAEDSDDELVVRLYESAGRHVDTTVDFEFAVTDARETNLVEDTRDTRTVDDSQLSLSFDPFEIKTIAVQIGD</sequence>
<dbReference type="InterPro" id="IPR011330">
    <property type="entry name" value="Glyco_hydro/deAcase_b/a-brl"/>
</dbReference>
<evidence type="ECO:0000313" key="6">
    <source>
        <dbReference type="EMBL" id="NLV10144.1"/>
    </source>
</evidence>
<dbReference type="RefSeq" id="WP_170093883.1">
    <property type="nucleotide sequence ID" value="NZ_WOYG01000001.1"/>
</dbReference>
<evidence type="ECO:0000256" key="3">
    <source>
        <dbReference type="ARBA" id="ARBA00022801"/>
    </source>
</evidence>
<comment type="caution">
    <text evidence="6">The sequence shown here is derived from an EMBL/GenBank/DDBJ whole genome shotgun (WGS) entry which is preliminary data.</text>
</comment>
<dbReference type="GO" id="GO:0030246">
    <property type="term" value="F:carbohydrate binding"/>
    <property type="evidence" value="ECO:0007669"/>
    <property type="project" value="InterPro"/>
</dbReference>
<name>A0A847UFA8_9EURY</name>
<comment type="similarity">
    <text evidence="1">Belongs to the glycosyl hydrolase 38 family.</text>
</comment>
<dbReference type="PANTHER" id="PTHR46017">
    <property type="entry name" value="ALPHA-MANNOSIDASE 2C1"/>
    <property type="match status" value="1"/>
</dbReference>
<dbReference type="Proteomes" id="UP000608662">
    <property type="component" value="Unassembled WGS sequence"/>
</dbReference>
<dbReference type="FunFam" id="2.70.98.30:FF:000010">
    <property type="entry name" value="Cytosolic alpha-mannosidase"/>
    <property type="match status" value="1"/>
</dbReference>
<protein>
    <recommendedName>
        <fullName evidence="5">Glycoside hydrolase family 38 central domain-containing protein</fullName>
    </recommendedName>
</protein>
<dbReference type="FunFam" id="1.20.1270.50:FF:000004">
    <property type="entry name" value="alpha-mannosidase 2C1 isoform X1"/>
    <property type="match status" value="1"/>
</dbReference>
<dbReference type="InterPro" id="IPR015341">
    <property type="entry name" value="Glyco_hydro_38_cen"/>
</dbReference>
<gene>
    <name evidence="6" type="ORF">GOC74_09405</name>
</gene>
<dbReference type="InterPro" id="IPR027291">
    <property type="entry name" value="Glyco_hydro_38_N_sf"/>
</dbReference>
<dbReference type="PANTHER" id="PTHR46017:SF1">
    <property type="entry name" value="ALPHA-MANNOSIDASE 2C1"/>
    <property type="match status" value="1"/>
</dbReference>
<dbReference type="SUPFAM" id="SSF74650">
    <property type="entry name" value="Galactose mutarotase-like"/>
    <property type="match status" value="1"/>
</dbReference>
<keyword evidence="2" id="KW-0479">Metal-binding</keyword>
<feature type="domain" description="Glycoside hydrolase family 38 central" evidence="5">
    <location>
        <begin position="535"/>
        <end position="613"/>
    </location>
</feature>
<dbReference type="FunFam" id="3.20.110.10:FF:000002">
    <property type="entry name" value="alpha-mannosidase 2C1 isoform X1"/>
    <property type="match status" value="1"/>
</dbReference>
<dbReference type="SUPFAM" id="SSF88688">
    <property type="entry name" value="Families 57/38 glycoside transferase middle domain"/>
    <property type="match status" value="1"/>
</dbReference>
<dbReference type="Pfam" id="PF22907">
    <property type="entry name" value="Ams1-like_1st"/>
    <property type="match status" value="1"/>
</dbReference>
<dbReference type="Gene3D" id="1.20.1270.50">
    <property type="entry name" value="Glycoside hydrolase family 38, central domain"/>
    <property type="match status" value="1"/>
</dbReference>
<dbReference type="AlphaFoldDB" id="A0A847UFA8"/>
<dbReference type="Gene3D" id="2.70.98.30">
    <property type="entry name" value="Golgi alpha-mannosidase II, domain 4"/>
    <property type="match status" value="1"/>
</dbReference>
<dbReference type="InterPro" id="IPR000602">
    <property type="entry name" value="Glyco_hydro_38_N"/>
</dbReference>
<evidence type="ECO:0000256" key="1">
    <source>
        <dbReference type="ARBA" id="ARBA00009792"/>
    </source>
</evidence>
<evidence type="ECO:0000259" key="5">
    <source>
        <dbReference type="SMART" id="SM00872"/>
    </source>
</evidence>
<keyword evidence="3" id="KW-0378">Hydrolase</keyword>
<evidence type="ECO:0000256" key="4">
    <source>
        <dbReference type="ARBA" id="ARBA00023295"/>
    </source>
</evidence>
<evidence type="ECO:0000256" key="2">
    <source>
        <dbReference type="ARBA" id="ARBA00022723"/>
    </source>
</evidence>
<dbReference type="Gene3D" id="3.20.110.10">
    <property type="entry name" value="Glycoside hydrolase 38, N terminal domain"/>
    <property type="match status" value="1"/>
</dbReference>
<dbReference type="InterPro" id="IPR011682">
    <property type="entry name" value="Glyco_hydro_38_C"/>
</dbReference>
<dbReference type="GO" id="GO:0006013">
    <property type="term" value="P:mannose metabolic process"/>
    <property type="evidence" value="ECO:0007669"/>
    <property type="project" value="InterPro"/>
</dbReference>
<dbReference type="Gene3D" id="2.60.40.2220">
    <property type="match status" value="1"/>
</dbReference>
<dbReference type="GO" id="GO:0046872">
    <property type="term" value="F:metal ion binding"/>
    <property type="evidence" value="ECO:0007669"/>
    <property type="project" value="UniProtKB-KW"/>
</dbReference>
<dbReference type="Pfam" id="PF17677">
    <property type="entry name" value="Glyco_hydro38C2"/>
    <property type="match status" value="1"/>
</dbReference>
<dbReference type="CDD" id="cd10789">
    <property type="entry name" value="GH38N_AMII_ER_cytosolic"/>
    <property type="match status" value="1"/>
</dbReference>
<dbReference type="InterPro" id="IPR037094">
    <property type="entry name" value="Glyco_hydro_38_cen_sf"/>
</dbReference>
<dbReference type="Pfam" id="PF07748">
    <property type="entry name" value="Glyco_hydro_38C"/>
    <property type="match status" value="1"/>
</dbReference>
<dbReference type="SUPFAM" id="SSF88713">
    <property type="entry name" value="Glycoside hydrolase/deacetylase"/>
    <property type="match status" value="1"/>
</dbReference>
<dbReference type="InterPro" id="IPR011013">
    <property type="entry name" value="Gal_mutarotase_sf_dom"/>
</dbReference>
<dbReference type="InterPro" id="IPR054723">
    <property type="entry name" value="Ams1-like_N"/>
</dbReference>
<dbReference type="GO" id="GO:0009313">
    <property type="term" value="P:oligosaccharide catabolic process"/>
    <property type="evidence" value="ECO:0007669"/>
    <property type="project" value="TreeGrafter"/>
</dbReference>
<dbReference type="OrthoDB" id="35948at2157"/>
<dbReference type="EMBL" id="WOYG01000001">
    <property type="protein sequence ID" value="NLV10144.1"/>
    <property type="molecule type" value="Genomic_DNA"/>
</dbReference>
<reference evidence="6" key="1">
    <citation type="submission" date="2019-12" db="EMBL/GenBank/DDBJ databases">
        <title>Whole-genome sequence of Halomicrobium mukohataei pws1.</title>
        <authorList>
            <person name="Verma D.K."/>
            <person name="Gopal K."/>
            <person name="Prasad E.S."/>
        </authorList>
    </citation>
    <scope>NUCLEOTIDE SEQUENCE</scope>
    <source>
        <strain evidence="6">Pws1</strain>
    </source>
</reference>
<dbReference type="Pfam" id="PF01074">
    <property type="entry name" value="Glyco_hydro_38N"/>
    <property type="match status" value="1"/>
</dbReference>
<organism evidence="6 7">
    <name type="scientific">Halomicrobium mukohataei</name>
    <dbReference type="NCBI Taxonomy" id="57705"/>
    <lineage>
        <taxon>Archaea</taxon>
        <taxon>Methanobacteriati</taxon>
        <taxon>Methanobacteriota</taxon>
        <taxon>Stenosarchaea group</taxon>
        <taxon>Halobacteria</taxon>
        <taxon>Halobacteriales</taxon>
        <taxon>Haloarculaceae</taxon>
        <taxon>Halomicrobium</taxon>
    </lineage>
</organism>